<evidence type="ECO:0000313" key="7">
    <source>
        <dbReference type="EMBL" id="EMS57274.1"/>
    </source>
</evidence>
<organism evidence="7">
    <name type="scientific">Triticum urartu</name>
    <name type="common">Red wild einkorn</name>
    <name type="synonym">Crithodium urartu</name>
    <dbReference type="NCBI Taxonomy" id="4572"/>
    <lineage>
        <taxon>Eukaryota</taxon>
        <taxon>Viridiplantae</taxon>
        <taxon>Streptophyta</taxon>
        <taxon>Embryophyta</taxon>
        <taxon>Tracheophyta</taxon>
        <taxon>Spermatophyta</taxon>
        <taxon>Magnoliopsida</taxon>
        <taxon>Liliopsida</taxon>
        <taxon>Poales</taxon>
        <taxon>Poaceae</taxon>
        <taxon>BOP clade</taxon>
        <taxon>Pooideae</taxon>
        <taxon>Triticodae</taxon>
        <taxon>Triticeae</taxon>
        <taxon>Triticinae</taxon>
        <taxon>Triticum</taxon>
    </lineage>
</organism>
<name>M8A9V4_TRIUA</name>
<gene>
    <name evidence="7" type="ORF">TRIUR3_05865</name>
</gene>
<dbReference type="AlphaFoldDB" id="M8A9V4"/>
<evidence type="ECO:0000256" key="4">
    <source>
        <dbReference type="ARBA" id="ARBA00022741"/>
    </source>
</evidence>
<feature type="domain" description="Disease resistance N-terminal" evidence="6">
    <location>
        <begin position="18"/>
        <end position="104"/>
    </location>
</feature>
<comment type="similarity">
    <text evidence="1">Belongs to the disease resistance NB-LRR family.</text>
</comment>
<evidence type="ECO:0000256" key="5">
    <source>
        <dbReference type="ARBA" id="ARBA00022821"/>
    </source>
</evidence>
<proteinExistence type="inferred from homology"/>
<keyword evidence="2" id="KW-0433">Leucine-rich repeat</keyword>
<dbReference type="EMBL" id="KD147943">
    <property type="protein sequence ID" value="EMS57274.1"/>
    <property type="molecule type" value="Genomic_DNA"/>
</dbReference>
<dbReference type="GO" id="GO:0006952">
    <property type="term" value="P:defense response"/>
    <property type="evidence" value="ECO:0007669"/>
    <property type="project" value="UniProtKB-KW"/>
</dbReference>
<dbReference type="OMA" id="ATHKNMA"/>
<dbReference type="Pfam" id="PF18052">
    <property type="entry name" value="Rx_N"/>
    <property type="match status" value="1"/>
</dbReference>
<accession>M8A9V4</accession>
<keyword evidence="3" id="KW-0677">Repeat</keyword>
<keyword evidence="4" id="KW-0547">Nucleotide-binding</keyword>
<protein>
    <recommendedName>
        <fullName evidence="6">Disease resistance N-terminal domain-containing protein</fullName>
    </recommendedName>
</protein>
<dbReference type="Gene3D" id="1.20.5.4130">
    <property type="match status" value="1"/>
</dbReference>
<dbReference type="GO" id="GO:0000166">
    <property type="term" value="F:nucleotide binding"/>
    <property type="evidence" value="ECO:0007669"/>
    <property type="project" value="UniProtKB-KW"/>
</dbReference>
<dbReference type="STRING" id="4572.M8A9V4"/>
<reference evidence="7" key="1">
    <citation type="journal article" date="2013" name="Nature">
        <title>Draft genome of the wheat A-genome progenitor Triticum urartu.</title>
        <authorList>
            <person name="Ling H.Q."/>
            <person name="Zhao S."/>
            <person name="Liu D."/>
            <person name="Wang J."/>
            <person name="Sun H."/>
            <person name="Zhang C."/>
            <person name="Fan H."/>
            <person name="Li D."/>
            <person name="Dong L."/>
            <person name="Tao Y."/>
            <person name="Gao C."/>
            <person name="Wu H."/>
            <person name="Li Y."/>
            <person name="Cui Y."/>
            <person name="Guo X."/>
            <person name="Zheng S."/>
            <person name="Wang B."/>
            <person name="Yu K."/>
            <person name="Liang Q."/>
            <person name="Yang W."/>
            <person name="Lou X."/>
            <person name="Chen J."/>
            <person name="Feng M."/>
            <person name="Jian J."/>
            <person name="Zhang X."/>
            <person name="Luo G."/>
            <person name="Jiang Y."/>
            <person name="Liu J."/>
            <person name="Wang Z."/>
            <person name="Sha Y."/>
            <person name="Zhang B."/>
            <person name="Wu H."/>
            <person name="Tang D."/>
            <person name="Shen Q."/>
            <person name="Xue P."/>
            <person name="Zou S."/>
            <person name="Wang X."/>
            <person name="Liu X."/>
            <person name="Wang F."/>
            <person name="Yang Y."/>
            <person name="An X."/>
            <person name="Dong Z."/>
            <person name="Zhang K."/>
            <person name="Zhang X."/>
            <person name="Luo M.C."/>
            <person name="Dvorak J."/>
            <person name="Tong Y."/>
            <person name="Wang J."/>
            <person name="Yang H."/>
            <person name="Li Z."/>
            <person name="Wang D."/>
            <person name="Zhang A."/>
            <person name="Wang J."/>
        </authorList>
    </citation>
    <scope>NUCLEOTIDE SEQUENCE</scope>
</reference>
<evidence type="ECO:0000256" key="2">
    <source>
        <dbReference type="ARBA" id="ARBA00022614"/>
    </source>
</evidence>
<evidence type="ECO:0000259" key="6">
    <source>
        <dbReference type="Pfam" id="PF18052"/>
    </source>
</evidence>
<evidence type="ECO:0000256" key="1">
    <source>
        <dbReference type="ARBA" id="ARBA00008894"/>
    </source>
</evidence>
<keyword evidence="5" id="KW-0611">Plant defense</keyword>
<sequence>MAATAALVFAGNSVATPAISFIVNKALGYLSEWYKPNDLEELKNNLSEKLTDIQAVYNVVDHQEISEQSNGLAEWLWRFRDAVEEAEDALDEMDYHKLKEEAEAHSLGQGQQELDTAGGGLRAAGRTAEALLFQLYLLQFFQRSFPFQLLFP</sequence>
<evidence type="ECO:0000256" key="3">
    <source>
        <dbReference type="ARBA" id="ARBA00022737"/>
    </source>
</evidence>
<dbReference type="InterPro" id="IPR041118">
    <property type="entry name" value="Rx_N"/>
</dbReference>